<comment type="caution">
    <text evidence="1">The sequence shown here is derived from an EMBL/GenBank/DDBJ whole genome shotgun (WGS) entry which is preliminary data.</text>
</comment>
<dbReference type="EMBL" id="JAUSQU010000001">
    <property type="protein sequence ID" value="MDP9843298.1"/>
    <property type="molecule type" value="Genomic_DNA"/>
</dbReference>
<name>A0ABT9Q984_9ACTN</name>
<dbReference type="RefSeq" id="WP_307557417.1">
    <property type="nucleotide sequence ID" value="NZ_JAUSQU010000001.1"/>
</dbReference>
<dbReference type="Proteomes" id="UP001225356">
    <property type="component" value="Unassembled WGS sequence"/>
</dbReference>
<evidence type="ECO:0000313" key="2">
    <source>
        <dbReference type="Proteomes" id="UP001225356"/>
    </source>
</evidence>
<protein>
    <submittedName>
        <fullName evidence="1">Uncharacterized protein</fullName>
    </submittedName>
</protein>
<proteinExistence type="predicted"/>
<accession>A0ABT9Q984</accession>
<reference evidence="1 2" key="1">
    <citation type="submission" date="2023-07" db="EMBL/GenBank/DDBJ databases">
        <title>Sequencing the genomes of 1000 actinobacteria strains.</title>
        <authorList>
            <person name="Klenk H.-P."/>
        </authorList>
    </citation>
    <scope>NUCLEOTIDE SEQUENCE [LARGE SCALE GENOMIC DNA]</scope>
    <source>
        <strain evidence="1 2">DSM 46740</strain>
    </source>
</reference>
<gene>
    <name evidence="1" type="ORF">J2853_002509</name>
</gene>
<keyword evidence="2" id="KW-1185">Reference proteome</keyword>
<organism evidence="1 2">
    <name type="scientific">Streptosporangium lutulentum</name>
    <dbReference type="NCBI Taxonomy" id="1461250"/>
    <lineage>
        <taxon>Bacteria</taxon>
        <taxon>Bacillati</taxon>
        <taxon>Actinomycetota</taxon>
        <taxon>Actinomycetes</taxon>
        <taxon>Streptosporangiales</taxon>
        <taxon>Streptosporangiaceae</taxon>
        <taxon>Streptosporangium</taxon>
    </lineage>
</organism>
<evidence type="ECO:0000313" key="1">
    <source>
        <dbReference type="EMBL" id="MDP9843298.1"/>
    </source>
</evidence>
<sequence>MSDVFTTAYHQFPQECGHLRNPQPVFGTLREMGFLRCQPCFDAYTEAETWSTCDRCGANRGDVSSSAVTRGPLVLMLHLCASCTAASLAEQE</sequence>